<gene>
    <name evidence="2" type="ORF">BpHYR1_046824</name>
</gene>
<dbReference type="PANTHER" id="PTHR14143">
    <property type="entry name" value="INTERFERON-INDUCIBLE GTPASE FAMILY MEMBER"/>
    <property type="match status" value="1"/>
</dbReference>
<dbReference type="InterPro" id="IPR007743">
    <property type="entry name" value="Immunity-related_GTPase-like"/>
</dbReference>
<proteinExistence type="predicted"/>
<dbReference type="OrthoDB" id="422720at2759"/>
<dbReference type="PANTHER" id="PTHR14143:SF1">
    <property type="entry name" value="IRG-TYPE G DOMAIN-CONTAINING PROTEIN"/>
    <property type="match status" value="1"/>
</dbReference>
<dbReference type="EMBL" id="REGN01002258">
    <property type="protein sequence ID" value="RNA29242.1"/>
    <property type="molecule type" value="Genomic_DNA"/>
</dbReference>
<dbReference type="Proteomes" id="UP000276133">
    <property type="component" value="Unassembled WGS sequence"/>
</dbReference>
<reference evidence="2 3" key="1">
    <citation type="journal article" date="2018" name="Sci. Rep.">
        <title>Genomic signatures of local adaptation to the degree of environmental predictability in rotifers.</title>
        <authorList>
            <person name="Franch-Gras L."/>
            <person name="Hahn C."/>
            <person name="Garcia-Roger E.M."/>
            <person name="Carmona M.J."/>
            <person name="Serra M."/>
            <person name="Gomez A."/>
        </authorList>
    </citation>
    <scope>NUCLEOTIDE SEQUENCE [LARGE SCALE GENOMIC DNA]</scope>
    <source>
        <strain evidence="2">HYR1</strain>
    </source>
</reference>
<dbReference type="GO" id="GO:0005525">
    <property type="term" value="F:GTP binding"/>
    <property type="evidence" value="ECO:0007669"/>
    <property type="project" value="InterPro"/>
</dbReference>
<dbReference type="Gene3D" id="3.40.50.300">
    <property type="entry name" value="P-loop containing nucleotide triphosphate hydrolases"/>
    <property type="match status" value="1"/>
</dbReference>
<feature type="transmembrane region" description="Helical" evidence="1">
    <location>
        <begin position="457"/>
        <end position="476"/>
    </location>
</feature>
<organism evidence="2 3">
    <name type="scientific">Brachionus plicatilis</name>
    <name type="common">Marine rotifer</name>
    <name type="synonym">Brachionus muelleri</name>
    <dbReference type="NCBI Taxonomy" id="10195"/>
    <lineage>
        <taxon>Eukaryota</taxon>
        <taxon>Metazoa</taxon>
        <taxon>Spiralia</taxon>
        <taxon>Gnathifera</taxon>
        <taxon>Rotifera</taxon>
        <taxon>Eurotatoria</taxon>
        <taxon>Monogononta</taxon>
        <taxon>Pseudotrocha</taxon>
        <taxon>Ploima</taxon>
        <taxon>Brachionidae</taxon>
        <taxon>Brachionus</taxon>
    </lineage>
</organism>
<keyword evidence="1" id="KW-0812">Transmembrane</keyword>
<evidence type="ECO:0000256" key="1">
    <source>
        <dbReference type="SAM" id="Phobius"/>
    </source>
</evidence>
<dbReference type="AlphaFoldDB" id="A0A3M7S0H3"/>
<name>A0A3M7S0H3_BRAPC</name>
<sequence length="580" mass="66484">MKLQQPYYGIKTEDNMDENFETNAEGDRVLGRIISDLEIVTRISDCLNIAIIGKTGSGKSSFLNAFRGISNNEVNAARVSANAEGCPVHIEEAKFQHIIKKENIEYLINFFDTIGFQDSNNTNIEKFLNELKKFHNIDEFDALIFVTNGRLSGQELETALLNEKKKVMLFFVYNQVDNFYRSQLTLECLIDDDLPFRDQVIKHREMLENKTNDIQKDICDLINRDQVFGSLFSEIEKFSSNNLKREEYKKKLIEESVYCITSSAKYLEDELYSRDGSRLKKEIEEHLVRTKFNNMNINLLEPFSKRTIYLKKKSILENLFNSKKLKIAGASLTSVIPFLDILPTSRINKSYKQEFFEKFGMKELKDKMRTNPNVISDSEKIQKINKIFKEIDNDGTIKNLDSLLDNSNITDINGLREKIKYFINSILPSIGITAASLTDDFVAKIAGFTLTVTTKSLIVLSLVSIPISIAIFLFLLKRGVEKILLNDFYQLIFELDGLNPDMRKRQTKKRDSPVILLIIETIEIVKCGQQKITKHFAHLLTISVVFCRLLLGPGTDSSTSKIKFSSGSLRSDVKKTNYKQ</sequence>
<keyword evidence="3" id="KW-1185">Reference proteome</keyword>
<dbReference type="Pfam" id="PF05049">
    <property type="entry name" value="IIGP"/>
    <property type="match status" value="1"/>
</dbReference>
<dbReference type="STRING" id="10195.A0A3M7S0H3"/>
<evidence type="ECO:0000313" key="2">
    <source>
        <dbReference type="EMBL" id="RNA29242.1"/>
    </source>
</evidence>
<comment type="caution">
    <text evidence="2">The sequence shown here is derived from an EMBL/GenBank/DDBJ whole genome shotgun (WGS) entry which is preliminary data.</text>
</comment>
<accession>A0A3M7S0H3</accession>
<evidence type="ECO:0000313" key="3">
    <source>
        <dbReference type="Proteomes" id="UP000276133"/>
    </source>
</evidence>
<dbReference type="GO" id="GO:0016020">
    <property type="term" value="C:membrane"/>
    <property type="evidence" value="ECO:0007669"/>
    <property type="project" value="InterPro"/>
</dbReference>
<dbReference type="SUPFAM" id="SSF52540">
    <property type="entry name" value="P-loop containing nucleoside triphosphate hydrolases"/>
    <property type="match status" value="1"/>
</dbReference>
<keyword evidence="1" id="KW-1133">Transmembrane helix</keyword>
<protein>
    <submittedName>
        <fullName evidence="2">Interferon-inducible GTPase-like protein</fullName>
    </submittedName>
</protein>
<dbReference type="InterPro" id="IPR027417">
    <property type="entry name" value="P-loop_NTPase"/>
</dbReference>
<keyword evidence="1" id="KW-0472">Membrane</keyword>